<feature type="signal peptide" evidence="3">
    <location>
        <begin position="1"/>
        <end position="23"/>
    </location>
</feature>
<dbReference type="InterPro" id="IPR018825">
    <property type="entry name" value="DUF2427"/>
</dbReference>
<sequence>MKVSKIILVSVSTLWLTHSVAYALANGLLFETDVASPVSSIDWETVTPMPNKPHHHGVPILDQTLSPQQEKYWMAYNTTTYFTIQTPCKPQLWIHLSFLILSFAFIYPFVMIFNNLESNWYLPVLTVQAASTIVSVISYYIFISHAPNLFPNMAYSRMVTGLFVLTIIQYFSAIIYVAKRWIEGGPCCSADSHYLRVSQDEELVGTTGTTGVDGVINKNIHMSDLAFTSDRRSASPGNGSPSSTLYDRESFDIDDSTNLGSTIAAKENLSFYSKSKLAARRDSLLKKLFQYPVINKGVCLFGFAATIIFKILDFGMFAYFLVLLPTGVAGLNIMGRSNRVFNLLAHFIKGGVFFILGFVSLARYLGAFSRMGGAWNYACVTDVDKRHSLWLKMQPKGTMITFEMIESSLILLYGSTNIFLEHLAAAGEPWAAKDLQHISIAFMYIGAGLCGIITEVQLKDWRRSKFFDQVGSLIDSHTVSNVTPGFSPNPFPVFTIFWTGLLMSQHAQSSGLSTKVHVQWGSLLTYGSCFRILTFLLMSYYPLKDQHACFHPAKPFTELITSFCLLCGGLVFMESTDQVIEAMEYRGLTPMFTLNVSVGCIALLMAWIMVVFSFKNWLRQRLM</sequence>
<dbReference type="EMBL" id="CP064815">
    <property type="protein sequence ID" value="QPG76684.1"/>
    <property type="molecule type" value="Genomic_DNA"/>
</dbReference>
<gene>
    <name evidence="6" type="ORF">FOA43_004078</name>
</gene>
<feature type="chain" id="PRO_5034235081" evidence="3">
    <location>
        <begin position="24"/>
        <end position="623"/>
    </location>
</feature>
<reference evidence="6" key="1">
    <citation type="submission" date="2020-10" db="EMBL/GenBank/DDBJ databases">
        <authorList>
            <person name="Roach M.J.R."/>
        </authorList>
    </citation>
    <scope>NUCLEOTIDE SEQUENCE</scope>
    <source>
        <strain evidence="6">CBS 1945</strain>
    </source>
</reference>
<feature type="region of interest" description="Disordered" evidence="1">
    <location>
        <begin position="229"/>
        <end position="248"/>
    </location>
</feature>
<name>A0A875SD79_EENNA</name>
<dbReference type="PANTHER" id="PTHR31685">
    <property type="entry name" value="INTEGRAL MEMBRANE PROTEIN (AFU_ORTHOLOGUE AFUA_6G12730)-RELATED"/>
    <property type="match status" value="1"/>
</dbReference>
<feature type="transmembrane region" description="Helical" evidence="2">
    <location>
        <begin position="154"/>
        <end position="177"/>
    </location>
</feature>
<keyword evidence="3" id="KW-0732">Signal</keyword>
<dbReference type="PANTHER" id="PTHR31685:SF3">
    <property type="entry name" value="INTEGRAL MEMBRANE PROTEIN (AFU_ORTHOLOGUE AFUA_6G12730)"/>
    <property type="match status" value="1"/>
</dbReference>
<dbReference type="Proteomes" id="UP000662931">
    <property type="component" value="Chromosome 4"/>
</dbReference>
<feature type="transmembrane region" description="Helical" evidence="2">
    <location>
        <begin position="293"/>
        <end position="311"/>
    </location>
</feature>
<dbReference type="Pfam" id="PF10348">
    <property type="entry name" value="DUF2427"/>
    <property type="match status" value="1"/>
</dbReference>
<keyword evidence="2" id="KW-0472">Membrane</keyword>
<feature type="transmembrane region" description="Helical" evidence="2">
    <location>
        <begin position="120"/>
        <end position="142"/>
    </location>
</feature>
<evidence type="ECO:0000256" key="3">
    <source>
        <dbReference type="SAM" id="SignalP"/>
    </source>
</evidence>
<feature type="domain" description="Protein YTP1-like C-terminal" evidence="5">
    <location>
        <begin position="321"/>
        <end position="615"/>
    </location>
</feature>
<dbReference type="InterPro" id="IPR018827">
    <property type="entry name" value="YTP1_C"/>
</dbReference>
<organism evidence="6 7">
    <name type="scientific">Eeniella nana</name>
    <name type="common">Yeast</name>
    <name type="synonym">Brettanomyces nanus</name>
    <dbReference type="NCBI Taxonomy" id="13502"/>
    <lineage>
        <taxon>Eukaryota</taxon>
        <taxon>Fungi</taxon>
        <taxon>Dikarya</taxon>
        <taxon>Ascomycota</taxon>
        <taxon>Saccharomycotina</taxon>
        <taxon>Pichiomycetes</taxon>
        <taxon>Pichiales</taxon>
        <taxon>Pichiaceae</taxon>
        <taxon>Brettanomyces</taxon>
    </lineage>
</organism>
<accession>A0A875SD79</accession>
<feature type="transmembrane region" description="Helical" evidence="2">
    <location>
        <begin position="555"/>
        <end position="572"/>
    </location>
</feature>
<evidence type="ECO:0000313" key="7">
    <source>
        <dbReference type="Proteomes" id="UP000662931"/>
    </source>
</evidence>
<dbReference type="OrthoDB" id="4005299at2759"/>
<keyword evidence="2" id="KW-1133">Transmembrane helix</keyword>
<keyword evidence="2" id="KW-0812">Transmembrane</keyword>
<feature type="transmembrane region" description="Helical" evidence="2">
    <location>
        <begin position="592"/>
        <end position="614"/>
    </location>
</feature>
<dbReference type="KEGG" id="bnn:FOA43_004078"/>
<evidence type="ECO:0000313" key="6">
    <source>
        <dbReference type="EMBL" id="QPG76684.1"/>
    </source>
</evidence>
<evidence type="ECO:0000259" key="4">
    <source>
        <dbReference type="Pfam" id="PF10348"/>
    </source>
</evidence>
<evidence type="ECO:0000256" key="1">
    <source>
        <dbReference type="SAM" id="MobiDB-lite"/>
    </source>
</evidence>
<feature type="transmembrane region" description="Helical" evidence="2">
    <location>
        <begin position="92"/>
        <end position="113"/>
    </location>
</feature>
<feature type="transmembrane region" description="Helical" evidence="2">
    <location>
        <begin position="479"/>
        <end position="503"/>
    </location>
</feature>
<feature type="transmembrane region" description="Helical" evidence="2">
    <location>
        <begin position="347"/>
        <end position="366"/>
    </location>
</feature>
<dbReference type="RefSeq" id="XP_038780249.1">
    <property type="nucleotide sequence ID" value="XM_038924321.1"/>
</dbReference>
<dbReference type="GeneID" id="62197478"/>
<feature type="compositionally biased region" description="Polar residues" evidence="1">
    <location>
        <begin position="235"/>
        <end position="245"/>
    </location>
</feature>
<keyword evidence="7" id="KW-1185">Reference proteome</keyword>
<evidence type="ECO:0000259" key="5">
    <source>
        <dbReference type="Pfam" id="PF10355"/>
    </source>
</evidence>
<proteinExistence type="predicted"/>
<evidence type="ECO:0000256" key="2">
    <source>
        <dbReference type="SAM" id="Phobius"/>
    </source>
</evidence>
<feature type="transmembrane region" description="Helical" evidence="2">
    <location>
        <begin position="438"/>
        <end position="458"/>
    </location>
</feature>
<feature type="transmembrane region" description="Helical" evidence="2">
    <location>
        <begin position="523"/>
        <end position="543"/>
    </location>
</feature>
<dbReference type="AlphaFoldDB" id="A0A875SD79"/>
<feature type="domain" description="DUF2427" evidence="4">
    <location>
        <begin position="76"/>
        <end position="175"/>
    </location>
</feature>
<feature type="transmembrane region" description="Helical" evidence="2">
    <location>
        <begin position="317"/>
        <end position="335"/>
    </location>
</feature>
<dbReference type="Pfam" id="PF10355">
    <property type="entry name" value="Ytp1"/>
    <property type="match status" value="1"/>
</dbReference>
<protein>
    <submittedName>
        <fullName evidence="6">Uncharacterized protein</fullName>
    </submittedName>
</protein>